<dbReference type="Proteomes" id="UP000095743">
    <property type="component" value="Chromosome"/>
</dbReference>
<dbReference type="RefSeq" id="WP_069980155.1">
    <property type="nucleotide sequence ID" value="NZ_CP017269.1"/>
</dbReference>
<protein>
    <submittedName>
        <fullName evidence="1">Uncharacterized protein</fullName>
    </submittedName>
</protein>
<dbReference type="EMBL" id="CP017269">
    <property type="protein sequence ID" value="AOT71871.1"/>
    <property type="molecule type" value="Genomic_DNA"/>
</dbReference>
<keyword evidence="2" id="KW-1185">Reference proteome</keyword>
<name>A0A1D8GLT7_9FIRM</name>
<gene>
    <name evidence="1" type="ORF">Gferi_21430</name>
</gene>
<reference evidence="1 2" key="1">
    <citation type="submission" date="2016-09" db="EMBL/GenBank/DDBJ databases">
        <title>Genomic analysis reveals versatility of anaerobic energy metabolism of Geosporobacter ferrireducens IRF9 of phylum Firmicutes.</title>
        <authorList>
            <person name="Kim S.-J."/>
        </authorList>
    </citation>
    <scope>NUCLEOTIDE SEQUENCE [LARGE SCALE GENOMIC DNA]</scope>
    <source>
        <strain evidence="1 2">IRF9</strain>
    </source>
</reference>
<dbReference type="OrthoDB" id="2973811at2"/>
<organism evidence="1 2">
    <name type="scientific">Geosporobacter ferrireducens</name>
    <dbReference type="NCBI Taxonomy" id="1424294"/>
    <lineage>
        <taxon>Bacteria</taxon>
        <taxon>Bacillati</taxon>
        <taxon>Bacillota</taxon>
        <taxon>Clostridia</taxon>
        <taxon>Peptostreptococcales</taxon>
        <taxon>Thermotaleaceae</taxon>
        <taxon>Geosporobacter</taxon>
    </lineage>
</organism>
<sequence>MRIEQYNGYAIRRMFSGAKKIGNVSLPDFNDFHFNTKTTSSMSDDKFKEAIIEQAKKDQAAGKFQTQSTAYKNLLKSYVSVASPDRMGLITEALTNIFKNNQAKTKNINYVDLLLWGKITYEKEVDLTYAEFTDSNGEHIATYSNGGWTFYGTKAENARELEFLSVYNKAWDNAAKSTESKTSYTSLDVKV</sequence>
<proteinExistence type="predicted"/>
<accession>A0A1D8GLT7</accession>
<evidence type="ECO:0000313" key="2">
    <source>
        <dbReference type="Proteomes" id="UP000095743"/>
    </source>
</evidence>
<dbReference type="KEGG" id="gfe:Gferi_21430"/>
<evidence type="ECO:0000313" key="1">
    <source>
        <dbReference type="EMBL" id="AOT71871.1"/>
    </source>
</evidence>
<dbReference type="AlphaFoldDB" id="A0A1D8GLT7"/>